<dbReference type="GO" id="GO:0016798">
    <property type="term" value="F:hydrolase activity, acting on glycosyl bonds"/>
    <property type="evidence" value="ECO:0007669"/>
    <property type="project" value="UniProtKB-KW"/>
</dbReference>
<name>A0A2T2YNE4_9BACT</name>
<keyword evidence="3" id="KW-1185">Reference proteome</keyword>
<organism evidence="2 3">
    <name type="scientific">Adhaeribacter arboris</name>
    <dbReference type="NCBI Taxonomy" id="2072846"/>
    <lineage>
        <taxon>Bacteria</taxon>
        <taxon>Pseudomonadati</taxon>
        <taxon>Bacteroidota</taxon>
        <taxon>Cytophagia</taxon>
        <taxon>Cytophagales</taxon>
        <taxon>Hymenobacteraceae</taxon>
        <taxon>Adhaeribacter</taxon>
    </lineage>
</organism>
<protein>
    <recommendedName>
        <fullName evidence="1">Glycosyl hydrolase family 13 catalytic domain-containing protein</fullName>
    </recommendedName>
</protein>
<proteinExistence type="predicted"/>
<dbReference type="InterPro" id="IPR017853">
    <property type="entry name" value="GH"/>
</dbReference>
<dbReference type="EMBL" id="PYFT01000001">
    <property type="protein sequence ID" value="PSR57030.1"/>
    <property type="molecule type" value="Genomic_DNA"/>
</dbReference>
<evidence type="ECO:0000313" key="2">
    <source>
        <dbReference type="EMBL" id="PSR57030.1"/>
    </source>
</evidence>
<dbReference type="SMART" id="SM00642">
    <property type="entry name" value="Aamy"/>
    <property type="match status" value="1"/>
</dbReference>
<dbReference type="InterPro" id="IPR006047">
    <property type="entry name" value="GH13_cat_dom"/>
</dbReference>
<dbReference type="SUPFAM" id="SSF51445">
    <property type="entry name" value="(Trans)glycosidases"/>
    <property type="match status" value="1"/>
</dbReference>
<reference evidence="2 3" key="1">
    <citation type="submission" date="2018-03" db="EMBL/GenBank/DDBJ databases">
        <title>Adhaeribacter sp. HMF7605 Genome sequencing and assembly.</title>
        <authorList>
            <person name="Kang H."/>
            <person name="Kang J."/>
            <person name="Cha I."/>
            <person name="Kim H."/>
            <person name="Joh K."/>
        </authorList>
    </citation>
    <scope>NUCLEOTIDE SEQUENCE [LARGE SCALE GENOMIC DNA]</scope>
    <source>
        <strain evidence="2 3">HMF7605</strain>
    </source>
</reference>
<evidence type="ECO:0000259" key="1">
    <source>
        <dbReference type="SMART" id="SM00642"/>
    </source>
</evidence>
<evidence type="ECO:0000313" key="3">
    <source>
        <dbReference type="Proteomes" id="UP000240357"/>
    </source>
</evidence>
<gene>
    <name evidence="2" type="ORF">AHMF7605_27870</name>
</gene>
<feature type="domain" description="Glycosyl hydrolase family 13 catalytic" evidence="1">
    <location>
        <begin position="223"/>
        <end position="576"/>
    </location>
</feature>
<dbReference type="Pfam" id="PF00128">
    <property type="entry name" value="Alpha-amylase"/>
    <property type="match status" value="1"/>
</dbReference>
<sequence length="675" mass="76414">MRAVNPEILKLIKSILILVWTVAFTQCLAAEIILHKKDATIWLPQQRITGEISGFKAKSLTIHHNKKKFKVKIIDNKFRFDIQAEAKNTIWASYRKGKIQSAKLLLVLGYQPVPVVKPVAEVNGEGLKLSAVVLNNPDNKALGYRWYADKNNPQVTPINNANKPAAIVPIPEKPGIYYYNLLITSGTDSVTYRTYVNRTAQEVKPFNIDTDHAPWINEAIIYQITPNTFVKKGGFAAITAKLTEIQQLGINTIYLQPVTKTEKGGQGYDVMDYLAVDSRLGNTAQLKVLIDSAKVLGLKVILDLVPNHTSVNHPYALDCVANGTNSHYFKFYQHANDKAPYSSFYHIDANQFVYYFWHGLINLDYTNPEVQQWMTEVCKYWVREFDIDGYRFDAVWGMNARAPQYARRLRTELKIIKPELLLLAEDKATDPGVYTKGFDAAYDWTADTTWVSQWTWQTTYHDKKSLTVFNLTDSTQRAIQLYEALFRNTVMDKPVLRFMENNDLPRFINTHNQAQTKMAAGLLFALPGMPLLFNGQEVARTFHPYSSRSIFQADKPIQSLDSLGIFHYYQQLISLRKQYPALVQSQVQPVNVTGANSVVALHRYAGSQHFIVLLNVNGAPVTANIDLNQLTLPAIPPSAKNVLTSKGYPIIQKESMSELAVPLEGYSVKWLLLTN</sequence>
<comment type="caution">
    <text evidence="2">The sequence shown here is derived from an EMBL/GenBank/DDBJ whole genome shotgun (WGS) entry which is preliminary data.</text>
</comment>
<accession>A0A2T2YNE4</accession>
<dbReference type="AlphaFoldDB" id="A0A2T2YNE4"/>
<dbReference type="Gene3D" id="3.20.20.80">
    <property type="entry name" value="Glycosidases"/>
    <property type="match status" value="1"/>
</dbReference>
<dbReference type="Proteomes" id="UP000240357">
    <property type="component" value="Unassembled WGS sequence"/>
</dbReference>
<dbReference type="GO" id="GO:0005975">
    <property type="term" value="P:carbohydrate metabolic process"/>
    <property type="evidence" value="ECO:0007669"/>
    <property type="project" value="InterPro"/>
</dbReference>
<dbReference type="PANTHER" id="PTHR10357">
    <property type="entry name" value="ALPHA-AMYLASE FAMILY MEMBER"/>
    <property type="match status" value="1"/>
</dbReference>